<accession>A0A9E7ZFM8</accession>
<feature type="transmembrane region" description="Helical" evidence="1">
    <location>
        <begin position="313"/>
        <end position="334"/>
    </location>
</feature>
<gene>
    <name evidence="3" type="ORF">NWE54_14610</name>
</gene>
<dbReference type="GO" id="GO:0016020">
    <property type="term" value="C:membrane"/>
    <property type="evidence" value="ECO:0007669"/>
    <property type="project" value="TreeGrafter"/>
</dbReference>
<protein>
    <submittedName>
        <fullName evidence="3">Acyltransferase</fullName>
    </submittedName>
</protein>
<proteinExistence type="predicted"/>
<keyword evidence="1" id="KW-1133">Transmembrane helix</keyword>
<sequence length="348" mass="37329">MQPIHSIQVLRALAAFMVAIHHVQPDAAIVAAQAGLSFTRSDLLPWMAGVDIFFVVSGFIMVHASQDLFGRDGASRLFLKRRLARIVPLYWAMTTLFLLVGLAVPAVLNSGAPSLQQILGSYLFWPVVSTQGMFQPVYSLGWTLNYEMLFYALFAAGLMLPRGWTLPAIALLLALLVGAESLSGPLALPFGFWGQPIVLEFAAGMGIAVLRQKGLRLHGALRIAVAMAGAGLLIIAAHLPGADGAWGSVLWRGSAAILLMLAAGCGREGIVPLPPIKALAAVGDASYALYLVHPFVIRGMREVVLRIGLHSPAFYIALALAGSVVAALLLYRFFEKPATRLVRRWLDG</sequence>
<evidence type="ECO:0000259" key="2">
    <source>
        <dbReference type="Pfam" id="PF01757"/>
    </source>
</evidence>
<dbReference type="AlphaFoldDB" id="A0A9E7ZFM8"/>
<dbReference type="PANTHER" id="PTHR23028">
    <property type="entry name" value="ACETYLTRANSFERASE"/>
    <property type="match status" value="1"/>
</dbReference>
<dbReference type="GO" id="GO:0000271">
    <property type="term" value="P:polysaccharide biosynthetic process"/>
    <property type="evidence" value="ECO:0007669"/>
    <property type="project" value="TreeGrafter"/>
</dbReference>
<keyword evidence="3" id="KW-0808">Transferase</keyword>
<feature type="domain" description="Acyltransferase 3" evidence="2">
    <location>
        <begin position="5"/>
        <end position="332"/>
    </location>
</feature>
<feature type="transmembrane region" description="Helical" evidence="1">
    <location>
        <begin position="245"/>
        <end position="264"/>
    </location>
</feature>
<feature type="transmembrane region" description="Helical" evidence="1">
    <location>
        <begin position="219"/>
        <end position="239"/>
    </location>
</feature>
<dbReference type="InterPro" id="IPR002656">
    <property type="entry name" value="Acyl_transf_3_dom"/>
</dbReference>
<dbReference type="Pfam" id="PF01757">
    <property type="entry name" value="Acyl_transf_3"/>
    <property type="match status" value="1"/>
</dbReference>
<dbReference type="PANTHER" id="PTHR23028:SF53">
    <property type="entry name" value="ACYL_TRANSF_3 DOMAIN-CONTAINING PROTEIN"/>
    <property type="match status" value="1"/>
</dbReference>
<feature type="transmembrane region" description="Helical" evidence="1">
    <location>
        <begin position="43"/>
        <end position="62"/>
    </location>
</feature>
<feature type="transmembrane region" description="Helical" evidence="1">
    <location>
        <begin position="83"/>
        <end position="107"/>
    </location>
</feature>
<dbReference type="GO" id="GO:0016747">
    <property type="term" value="F:acyltransferase activity, transferring groups other than amino-acyl groups"/>
    <property type="evidence" value="ECO:0007669"/>
    <property type="project" value="InterPro"/>
</dbReference>
<keyword evidence="1" id="KW-0812">Transmembrane</keyword>
<organism evidence="3">
    <name type="scientific">Bosea sp. NBC_00436</name>
    <dbReference type="NCBI Taxonomy" id="2969620"/>
    <lineage>
        <taxon>Bacteria</taxon>
        <taxon>Pseudomonadati</taxon>
        <taxon>Pseudomonadota</taxon>
        <taxon>Alphaproteobacteria</taxon>
        <taxon>Hyphomicrobiales</taxon>
        <taxon>Boseaceae</taxon>
        <taxon>Bosea</taxon>
    </lineage>
</organism>
<feature type="transmembrane region" description="Helical" evidence="1">
    <location>
        <begin position="276"/>
        <end position="293"/>
    </location>
</feature>
<dbReference type="InterPro" id="IPR050879">
    <property type="entry name" value="Acyltransferase_3"/>
</dbReference>
<keyword evidence="3" id="KW-0012">Acyltransferase</keyword>
<feature type="transmembrane region" description="Helical" evidence="1">
    <location>
        <begin position="119"/>
        <end position="138"/>
    </location>
</feature>
<feature type="transmembrane region" description="Helical" evidence="1">
    <location>
        <begin position="190"/>
        <end position="210"/>
    </location>
</feature>
<feature type="transmembrane region" description="Helical" evidence="1">
    <location>
        <begin position="150"/>
        <end position="178"/>
    </location>
</feature>
<evidence type="ECO:0000313" key="3">
    <source>
        <dbReference type="EMBL" id="UZF85065.1"/>
    </source>
</evidence>
<reference evidence="3" key="1">
    <citation type="submission" date="2022-08" db="EMBL/GenBank/DDBJ databases">
        <title>Complete Genome Sequences of 2 Bosea sp. soil isolates.</title>
        <authorList>
            <person name="Alvarez Arevalo M."/>
            <person name="Sterndorff E.B."/>
            <person name="Faurdal D."/>
            <person name="Joergensen T.S."/>
            <person name="Weber T."/>
        </authorList>
    </citation>
    <scope>NUCLEOTIDE SEQUENCE</scope>
    <source>
        <strain evidence="3">NBC_00436</strain>
    </source>
</reference>
<evidence type="ECO:0000256" key="1">
    <source>
        <dbReference type="SAM" id="Phobius"/>
    </source>
</evidence>
<keyword evidence="1" id="KW-0472">Membrane</keyword>
<name>A0A9E7ZFM8_9HYPH</name>
<dbReference type="EMBL" id="CP102774">
    <property type="protein sequence ID" value="UZF85065.1"/>
    <property type="molecule type" value="Genomic_DNA"/>
</dbReference>